<dbReference type="InterPro" id="IPR003646">
    <property type="entry name" value="SH3-like_bac-type"/>
</dbReference>
<keyword evidence="1" id="KW-1133">Transmembrane helix</keyword>
<proteinExistence type="predicted"/>
<dbReference type="Gene3D" id="2.30.30.40">
    <property type="entry name" value="SH3 Domains"/>
    <property type="match status" value="1"/>
</dbReference>
<feature type="domain" description="SH3b" evidence="2">
    <location>
        <begin position="378"/>
        <end position="428"/>
    </location>
</feature>
<evidence type="ECO:0000256" key="1">
    <source>
        <dbReference type="SAM" id="Phobius"/>
    </source>
</evidence>
<dbReference type="AlphaFoldDB" id="A0A3D1JEG4"/>
<evidence type="ECO:0000313" key="4">
    <source>
        <dbReference type="Proteomes" id="UP000264141"/>
    </source>
</evidence>
<comment type="caution">
    <text evidence="3">The sequence shown here is derived from an EMBL/GenBank/DDBJ whole genome shotgun (WGS) entry which is preliminary data.</text>
</comment>
<evidence type="ECO:0000313" key="3">
    <source>
        <dbReference type="EMBL" id="HCE16637.1"/>
    </source>
</evidence>
<dbReference type="STRING" id="229919.GCA_001050195_02478"/>
<protein>
    <submittedName>
        <fullName evidence="3">SH3 domain-containing protein</fullName>
    </submittedName>
</protein>
<dbReference type="EMBL" id="DPBP01000009">
    <property type="protein sequence ID" value="HCE16637.1"/>
    <property type="molecule type" value="Genomic_DNA"/>
</dbReference>
<organism evidence="3 4">
    <name type="scientific">Anaerolinea thermolimosa</name>
    <dbReference type="NCBI Taxonomy" id="229919"/>
    <lineage>
        <taxon>Bacteria</taxon>
        <taxon>Bacillati</taxon>
        <taxon>Chloroflexota</taxon>
        <taxon>Anaerolineae</taxon>
        <taxon>Anaerolineales</taxon>
        <taxon>Anaerolineaceae</taxon>
        <taxon>Anaerolinea</taxon>
    </lineage>
</organism>
<feature type="transmembrane region" description="Helical" evidence="1">
    <location>
        <begin position="49"/>
        <end position="66"/>
    </location>
</feature>
<dbReference type="OrthoDB" id="162090at2"/>
<accession>A0A3D1JEG4</accession>
<gene>
    <name evidence="3" type="ORF">DEQ80_02140</name>
</gene>
<reference evidence="3 4" key="1">
    <citation type="journal article" date="2018" name="Nat. Biotechnol.">
        <title>A standardized bacterial taxonomy based on genome phylogeny substantially revises the tree of life.</title>
        <authorList>
            <person name="Parks D.H."/>
            <person name="Chuvochina M."/>
            <person name="Waite D.W."/>
            <person name="Rinke C."/>
            <person name="Skarshewski A."/>
            <person name="Chaumeil P.A."/>
            <person name="Hugenholtz P."/>
        </authorList>
    </citation>
    <scope>NUCLEOTIDE SEQUENCE [LARGE SCALE GENOMIC DNA]</scope>
    <source>
        <strain evidence="3">UBA8781</strain>
    </source>
</reference>
<keyword evidence="1" id="KW-0812">Transmembrane</keyword>
<dbReference type="Pfam" id="PF08239">
    <property type="entry name" value="SH3_3"/>
    <property type="match status" value="1"/>
</dbReference>
<name>A0A3D1JEG4_9CHLR</name>
<keyword evidence="1" id="KW-0472">Membrane</keyword>
<evidence type="ECO:0000259" key="2">
    <source>
        <dbReference type="Pfam" id="PF08239"/>
    </source>
</evidence>
<dbReference type="Proteomes" id="UP000264141">
    <property type="component" value="Unassembled WGS sequence"/>
</dbReference>
<sequence>MENPVYNEKSTGCRNPGDTVVQHGYCLKAGWWAPREGKAKDQNMGKKRISYGVGAVVIVMVTAILACNSPVKNEPRILPSMTALEVPAETPTQTTIATLPQATLTPTSGAVPGRVEYFGVSFDRIAEVFGDVNATIVSLQTGEAGETGWMGSSPEYYQFELNGYALASPWIQPKILVYPVREYAAVNPPVGEIAAKLNASLREARSAGDSLPFLPMWNAGEVFHAQTNVLFFQNGKGLRYLTCYAQAMVPVDEECLFYTFQGLTQDGLYYIAAILPVAMPDLHSAEITSQWQALSQSYDMSQYQQYLEKVKQTLESAGGKAFSPDLKQLDTLIMSLMVTPSITLKAPPVPEFNCPGALATRLAVALRARVTFTDGTPLRVREAPGKSSRVLKTIPEGTEVFILEGPQCKDGGVWWRMQTSNGSVSGWVMEGEKGVYYLERLE</sequence>